<organism evidence="8 9">
    <name type="scientific">Apiospora arundinis</name>
    <dbReference type="NCBI Taxonomy" id="335852"/>
    <lineage>
        <taxon>Eukaryota</taxon>
        <taxon>Fungi</taxon>
        <taxon>Dikarya</taxon>
        <taxon>Ascomycota</taxon>
        <taxon>Pezizomycotina</taxon>
        <taxon>Sordariomycetes</taxon>
        <taxon>Xylariomycetidae</taxon>
        <taxon>Amphisphaeriales</taxon>
        <taxon>Apiosporaceae</taxon>
        <taxon>Apiospora</taxon>
    </lineage>
</organism>
<evidence type="ECO:0000256" key="5">
    <source>
        <dbReference type="ARBA" id="ARBA00023136"/>
    </source>
</evidence>
<feature type="region of interest" description="Disordered" evidence="6">
    <location>
        <begin position="1"/>
        <end position="30"/>
    </location>
</feature>
<keyword evidence="9" id="KW-1185">Reference proteome</keyword>
<gene>
    <name evidence="8" type="ORF">PGQ11_012607</name>
</gene>
<dbReference type="Proteomes" id="UP001390339">
    <property type="component" value="Unassembled WGS sequence"/>
</dbReference>
<feature type="transmembrane region" description="Helical" evidence="7">
    <location>
        <begin position="52"/>
        <end position="74"/>
    </location>
</feature>
<dbReference type="PIRSF" id="PIRSF006060">
    <property type="entry name" value="AA_transporter"/>
    <property type="match status" value="1"/>
</dbReference>
<dbReference type="PANTHER" id="PTHR45649">
    <property type="entry name" value="AMINO-ACID PERMEASE BAT1"/>
    <property type="match status" value="1"/>
</dbReference>
<feature type="transmembrane region" description="Helical" evidence="7">
    <location>
        <begin position="135"/>
        <end position="156"/>
    </location>
</feature>
<keyword evidence="4 7" id="KW-1133">Transmembrane helix</keyword>
<evidence type="ECO:0000313" key="9">
    <source>
        <dbReference type="Proteomes" id="UP001390339"/>
    </source>
</evidence>
<evidence type="ECO:0000256" key="3">
    <source>
        <dbReference type="ARBA" id="ARBA00022692"/>
    </source>
</evidence>
<accession>A0ABR2I2Y6</accession>
<keyword evidence="3 7" id="KW-0812">Transmembrane</keyword>
<evidence type="ECO:0000256" key="4">
    <source>
        <dbReference type="ARBA" id="ARBA00022989"/>
    </source>
</evidence>
<feature type="compositionally biased region" description="Basic and acidic residues" evidence="6">
    <location>
        <begin position="1"/>
        <end position="11"/>
    </location>
</feature>
<dbReference type="PANTHER" id="PTHR45649:SF5">
    <property type="entry name" value="GABA TRANSPORTER (EUROFUNG)-RELATED"/>
    <property type="match status" value="1"/>
</dbReference>
<keyword evidence="5 7" id="KW-0472">Membrane</keyword>
<dbReference type="Gene3D" id="1.20.1740.10">
    <property type="entry name" value="Amino acid/polyamine transporter I"/>
    <property type="match status" value="1"/>
</dbReference>
<protein>
    <submittedName>
        <fullName evidence="8">Amino acid permease</fullName>
    </submittedName>
</protein>
<feature type="transmembrane region" description="Helical" evidence="7">
    <location>
        <begin position="205"/>
        <end position="223"/>
    </location>
</feature>
<comment type="caution">
    <text evidence="8">The sequence shown here is derived from an EMBL/GenBank/DDBJ whole genome shotgun (WGS) entry which is preliminary data.</text>
</comment>
<feature type="transmembrane region" description="Helical" evidence="7">
    <location>
        <begin position="282"/>
        <end position="302"/>
    </location>
</feature>
<name>A0ABR2I2Y6_9PEZI</name>
<evidence type="ECO:0000313" key="8">
    <source>
        <dbReference type="EMBL" id="KAK8856695.1"/>
    </source>
</evidence>
<dbReference type="Pfam" id="PF13520">
    <property type="entry name" value="AA_permease_2"/>
    <property type="match status" value="1"/>
</dbReference>
<feature type="transmembrane region" description="Helical" evidence="7">
    <location>
        <begin position="80"/>
        <end position="100"/>
    </location>
</feature>
<feature type="transmembrane region" description="Helical" evidence="7">
    <location>
        <begin position="451"/>
        <end position="470"/>
    </location>
</feature>
<evidence type="ECO:0000256" key="2">
    <source>
        <dbReference type="ARBA" id="ARBA00022448"/>
    </source>
</evidence>
<dbReference type="InterPro" id="IPR002293">
    <property type="entry name" value="AA/rel_permease1"/>
</dbReference>
<comment type="subcellular location">
    <subcellularLocation>
        <location evidence="1">Membrane</location>
        <topology evidence="1">Multi-pass membrane protein</topology>
    </subcellularLocation>
</comment>
<feature type="transmembrane region" description="Helical" evidence="7">
    <location>
        <begin position="379"/>
        <end position="399"/>
    </location>
</feature>
<proteinExistence type="predicted"/>
<feature type="transmembrane region" description="Helical" evidence="7">
    <location>
        <begin position="405"/>
        <end position="430"/>
    </location>
</feature>
<evidence type="ECO:0000256" key="1">
    <source>
        <dbReference type="ARBA" id="ARBA00004141"/>
    </source>
</evidence>
<evidence type="ECO:0000256" key="6">
    <source>
        <dbReference type="SAM" id="MobiDB-lite"/>
    </source>
</evidence>
<dbReference type="EMBL" id="JAPCWZ010000007">
    <property type="protein sequence ID" value="KAK8856695.1"/>
    <property type="molecule type" value="Genomic_DNA"/>
</dbReference>
<feature type="transmembrane region" description="Helical" evidence="7">
    <location>
        <begin position="482"/>
        <end position="501"/>
    </location>
</feature>
<sequence>MSNMEQREKKMSGVGTKEAEVLTSPTHSTGASEDNLAILQTRTRRLFNEWQLFALSLMYMSTWSAVPTNMYYAMNNGGPSAYFFSYLVIGVGAMCQVASFSELASIQPIAGAQYYWTYHFAPAGSRRFLTWIQGWVTWTGYVATFASSVNFGTAVLEGIIQLNYPDYVVEGWRTTLISLGTLAVITLINLYAFRVVPWFDLFSGVLNILLFVAFMIIFLVMAPKNGGEIFTQTNVSSGWTNSYYASSQIGSLSNVWLFIGFEAVIHMGEETKNAKKVVPQSLFWSIFSGVVMGFVTLLVTIFCMPPVDVILDAASPVIAVLMHVTRSQTMTTALGGFLYFLNVSASMGNMTSVSRLTWAWARDGALPRWLGHVDGRYRIPFRAVWLTSLLVALLTLLNLGSETYIALGAITSLSSMAMYLSYAVVFAVVLHARSAGEGIELGPWNLGRWGRVVNVAALVYTVYVIVWLPFPQTTPVDASTMNYSGPMLAAVLVLAVSLWMFRRHHWEGPNRAVVDIALKAED</sequence>
<keyword evidence="2" id="KW-0813">Transport</keyword>
<reference evidence="8 9" key="1">
    <citation type="journal article" date="2024" name="IMA Fungus">
        <title>Apiospora arundinis, a panoply of carbohydrate-active enzymes and secondary metabolites.</title>
        <authorList>
            <person name="Sorensen T."/>
            <person name="Petersen C."/>
            <person name="Muurmann A.T."/>
            <person name="Christiansen J.V."/>
            <person name="Brundto M.L."/>
            <person name="Overgaard C.K."/>
            <person name="Boysen A.T."/>
            <person name="Wollenberg R.D."/>
            <person name="Larsen T.O."/>
            <person name="Sorensen J.L."/>
            <person name="Nielsen K.L."/>
            <person name="Sondergaard T.E."/>
        </authorList>
    </citation>
    <scope>NUCLEOTIDE SEQUENCE [LARGE SCALE GENOMIC DNA]</scope>
    <source>
        <strain evidence="8 9">AAU 773</strain>
    </source>
</reference>
<evidence type="ECO:0000256" key="7">
    <source>
        <dbReference type="SAM" id="Phobius"/>
    </source>
</evidence>
<feature type="transmembrane region" description="Helical" evidence="7">
    <location>
        <begin position="243"/>
        <end position="261"/>
    </location>
</feature>
<feature type="transmembrane region" description="Helical" evidence="7">
    <location>
        <begin position="176"/>
        <end position="193"/>
    </location>
</feature>